<gene>
    <name evidence="1" type="ORF">HA338_15040</name>
</gene>
<dbReference type="RefSeq" id="WP_281085484.1">
    <property type="nucleotide sequence ID" value="NZ_DUJU01000170.1"/>
</dbReference>
<protein>
    <recommendedName>
        <fullName evidence="3">Lipoprotein</fullName>
    </recommendedName>
</protein>
<dbReference type="Proteomes" id="UP000600774">
    <property type="component" value="Unassembled WGS sequence"/>
</dbReference>
<reference evidence="1" key="1">
    <citation type="journal article" date="2020" name="bioRxiv">
        <title>A rank-normalized archaeal taxonomy based on genome phylogeny resolves widespread incomplete and uneven classifications.</title>
        <authorList>
            <person name="Rinke C."/>
            <person name="Chuvochina M."/>
            <person name="Mussig A.J."/>
            <person name="Chaumeil P.-A."/>
            <person name="Waite D.W."/>
            <person name="Whitman W.B."/>
            <person name="Parks D.H."/>
            <person name="Hugenholtz P."/>
        </authorList>
    </citation>
    <scope>NUCLEOTIDE SEQUENCE</scope>
    <source>
        <strain evidence="1">UBA8876</strain>
    </source>
</reference>
<proteinExistence type="predicted"/>
<evidence type="ECO:0008006" key="3">
    <source>
        <dbReference type="Google" id="ProtNLM"/>
    </source>
</evidence>
<accession>A0A832S9P5</accession>
<name>A0A832S9P5_9EURY</name>
<dbReference type="EMBL" id="DUJU01000170">
    <property type="protein sequence ID" value="HIH95276.1"/>
    <property type="molecule type" value="Genomic_DNA"/>
</dbReference>
<dbReference type="AlphaFoldDB" id="A0A832S9P5"/>
<evidence type="ECO:0000313" key="1">
    <source>
        <dbReference type="EMBL" id="HIH95276.1"/>
    </source>
</evidence>
<organism evidence="1 2">
    <name type="scientific">Methanosarcina acetivorans</name>
    <dbReference type="NCBI Taxonomy" id="2214"/>
    <lineage>
        <taxon>Archaea</taxon>
        <taxon>Methanobacteriati</taxon>
        <taxon>Methanobacteriota</taxon>
        <taxon>Stenosarchaea group</taxon>
        <taxon>Methanomicrobia</taxon>
        <taxon>Methanosarcinales</taxon>
        <taxon>Methanosarcinaceae</taxon>
        <taxon>Methanosarcina</taxon>
    </lineage>
</organism>
<dbReference type="PROSITE" id="PS51257">
    <property type="entry name" value="PROKAR_LIPOPROTEIN"/>
    <property type="match status" value="1"/>
</dbReference>
<sequence length="314" mass="35113">MRSIGKLVRGNTTPKIWRLLFVVGLIIAVSLFAGCASTPEEGETNATTSQAVGEPSSSSVQSKSASLFQKSCPDCKCPDVLDDKNNTEQVHFDDLRDYRYAEILLSCPDAGTGIFNTIGLNIRENPRDSLPADLFANFSETDVEEHYDSSMVWMNGPSNWTMDAMDVLIAIRVRNLDGLDTRWGADIVVPEGANLSEAENVYMAMPVQCNRTWHFDKGKPVFILEDSNNNTTYVMQSYCQIIDKNLTYEDLQTLDTRLELPPGWSYRVEVLPEDLEMNGIGTNGTDWQVTQDSLQNTYSACLERNGEKTCNYQP</sequence>
<comment type="caution">
    <text evidence="1">The sequence shown here is derived from an EMBL/GenBank/DDBJ whole genome shotgun (WGS) entry which is preliminary data.</text>
</comment>
<evidence type="ECO:0000313" key="2">
    <source>
        <dbReference type="Proteomes" id="UP000600774"/>
    </source>
</evidence>